<accession>A0A7J6RZ77</accession>
<dbReference type="Proteomes" id="UP000553632">
    <property type="component" value="Unassembled WGS sequence"/>
</dbReference>
<feature type="transmembrane region" description="Helical" evidence="1">
    <location>
        <begin position="68"/>
        <end position="93"/>
    </location>
</feature>
<evidence type="ECO:0000256" key="1">
    <source>
        <dbReference type="SAM" id="Phobius"/>
    </source>
</evidence>
<proteinExistence type="predicted"/>
<organism evidence="2 3">
    <name type="scientific">Perkinsus olseni</name>
    <name type="common">Perkinsus atlanticus</name>
    <dbReference type="NCBI Taxonomy" id="32597"/>
    <lineage>
        <taxon>Eukaryota</taxon>
        <taxon>Sar</taxon>
        <taxon>Alveolata</taxon>
        <taxon>Perkinsozoa</taxon>
        <taxon>Perkinsea</taxon>
        <taxon>Perkinsida</taxon>
        <taxon>Perkinsidae</taxon>
        <taxon>Perkinsus</taxon>
    </lineage>
</organism>
<gene>
    <name evidence="2" type="ORF">FOZ63_028115</name>
</gene>
<keyword evidence="3" id="KW-1185">Reference proteome</keyword>
<sequence length="342" mass="36528">MDTASLKLADAPDLHSRCWLQGVVGWMMVTSLLLGIAINISSAILSITHPLSGATSSELKEFGASADSVRILAVQICSWIAAGLAIVSLGIFTKAVKSSYNTWKTLFLFFALLSFLAQVATFCLMFSTGVALDNLFTFKQVELSDYMDANPSFTFKDPGASAKEFNCMWNEFACQLGTGNALNSACSGDVSLGQDISCTSAVKAGSTGQVDAAMVEKSLNEVCGSTGLLHGKLKGPSGKCEACVNESLGFGLAAIQPSAVLCGCFQSKHGFSASLLYADDGSLNCHFRLHGLFPRVRLPLVRRGSVAGVGICYLPSCILHQLYRRYDHDGEILWWMALSQVV</sequence>
<dbReference type="OMA" id="FSWARAY"/>
<name>A0A7J6RZ77_PEROL</name>
<keyword evidence="1" id="KW-0472">Membrane</keyword>
<feature type="transmembrane region" description="Helical" evidence="1">
    <location>
        <begin position="23"/>
        <end position="48"/>
    </location>
</feature>
<feature type="transmembrane region" description="Helical" evidence="1">
    <location>
        <begin position="105"/>
        <end position="132"/>
    </location>
</feature>
<keyword evidence="1" id="KW-1133">Transmembrane helix</keyword>
<keyword evidence="1" id="KW-0812">Transmembrane</keyword>
<dbReference type="EMBL" id="JABANO010022230">
    <property type="protein sequence ID" value="KAF4725512.1"/>
    <property type="molecule type" value="Genomic_DNA"/>
</dbReference>
<evidence type="ECO:0000313" key="3">
    <source>
        <dbReference type="Proteomes" id="UP000553632"/>
    </source>
</evidence>
<reference evidence="2 3" key="1">
    <citation type="submission" date="2020-04" db="EMBL/GenBank/DDBJ databases">
        <title>Perkinsus olseni comparative genomics.</title>
        <authorList>
            <person name="Bogema D.R."/>
        </authorList>
    </citation>
    <scope>NUCLEOTIDE SEQUENCE [LARGE SCALE GENOMIC DNA]</scope>
    <source>
        <strain evidence="2 3">ATCC PRA-207</strain>
    </source>
</reference>
<evidence type="ECO:0000313" key="2">
    <source>
        <dbReference type="EMBL" id="KAF4725512.1"/>
    </source>
</evidence>
<dbReference type="AlphaFoldDB" id="A0A7J6RZ77"/>
<protein>
    <submittedName>
        <fullName evidence="2">Uncharacterized protein</fullName>
    </submittedName>
</protein>
<comment type="caution">
    <text evidence="2">The sequence shown here is derived from an EMBL/GenBank/DDBJ whole genome shotgun (WGS) entry which is preliminary data.</text>
</comment>